<proteinExistence type="predicted"/>
<reference evidence="4" key="3">
    <citation type="submission" date="2015-06" db="UniProtKB">
        <authorList>
            <consortium name="EnsemblProtists"/>
        </authorList>
    </citation>
    <scope>IDENTIFICATION</scope>
</reference>
<keyword evidence="5" id="KW-1185">Reference proteome</keyword>
<dbReference type="AlphaFoldDB" id="L1IBI2"/>
<evidence type="ECO:0000313" key="3">
    <source>
        <dbReference type="EMBL" id="EKX33437.1"/>
    </source>
</evidence>
<dbReference type="GeneID" id="17290155"/>
<keyword evidence="2" id="KW-0812">Transmembrane</keyword>
<name>L1IBI2_GUITC</name>
<dbReference type="EMBL" id="JH993142">
    <property type="protein sequence ID" value="EKX33437.1"/>
    <property type="molecule type" value="Genomic_DNA"/>
</dbReference>
<reference evidence="5" key="2">
    <citation type="submission" date="2012-11" db="EMBL/GenBank/DDBJ databases">
        <authorList>
            <person name="Kuo A."/>
            <person name="Curtis B.A."/>
            <person name="Tanifuji G."/>
            <person name="Burki F."/>
            <person name="Gruber A."/>
            <person name="Irimia M."/>
            <person name="Maruyama S."/>
            <person name="Arias M.C."/>
            <person name="Ball S.G."/>
            <person name="Gile G.H."/>
            <person name="Hirakawa Y."/>
            <person name="Hopkins J.F."/>
            <person name="Rensing S.A."/>
            <person name="Schmutz J."/>
            <person name="Symeonidi A."/>
            <person name="Elias M."/>
            <person name="Eveleigh R.J."/>
            <person name="Herman E.K."/>
            <person name="Klute M.J."/>
            <person name="Nakayama T."/>
            <person name="Obornik M."/>
            <person name="Reyes-Prieto A."/>
            <person name="Armbrust E.V."/>
            <person name="Aves S.J."/>
            <person name="Beiko R.G."/>
            <person name="Coutinho P."/>
            <person name="Dacks J.B."/>
            <person name="Durnford D.G."/>
            <person name="Fast N.M."/>
            <person name="Green B.R."/>
            <person name="Grisdale C."/>
            <person name="Hempe F."/>
            <person name="Henrissat B."/>
            <person name="Hoppner M.P."/>
            <person name="Ishida K.-I."/>
            <person name="Kim E."/>
            <person name="Koreny L."/>
            <person name="Kroth P.G."/>
            <person name="Liu Y."/>
            <person name="Malik S.-B."/>
            <person name="Maier U.G."/>
            <person name="McRose D."/>
            <person name="Mock T."/>
            <person name="Neilson J.A."/>
            <person name="Onodera N.T."/>
            <person name="Poole A.M."/>
            <person name="Pritham E.J."/>
            <person name="Richards T.A."/>
            <person name="Rocap G."/>
            <person name="Roy S.W."/>
            <person name="Sarai C."/>
            <person name="Schaack S."/>
            <person name="Shirato S."/>
            <person name="Slamovits C.H."/>
            <person name="Spencer D.F."/>
            <person name="Suzuki S."/>
            <person name="Worden A.Z."/>
            <person name="Zauner S."/>
            <person name="Barry K."/>
            <person name="Bell C."/>
            <person name="Bharti A.K."/>
            <person name="Crow J.A."/>
            <person name="Grimwood J."/>
            <person name="Kramer R."/>
            <person name="Lindquist E."/>
            <person name="Lucas S."/>
            <person name="Salamov A."/>
            <person name="McFadden G.I."/>
            <person name="Lane C.E."/>
            <person name="Keeling P.J."/>
            <person name="Gray M.W."/>
            <person name="Grigoriev I.V."/>
            <person name="Archibald J.M."/>
        </authorList>
    </citation>
    <scope>NUCLEOTIDE SEQUENCE</scope>
    <source>
        <strain evidence="5">CCMP2712</strain>
    </source>
</reference>
<feature type="compositionally biased region" description="Low complexity" evidence="1">
    <location>
        <begin position="132"/>
        <end position="149"/>
    </location>
</feature>
<dbReference type="KEGG" id="gtt:GUITHDRAFT_120386"/>
<organism evidence="3">
    <name type="scientific">Guillardia theta (strain CCMP2712)</name>
    <name type="common">Cryptophyte</name>
    <dbReference type="NCBI Taxonomy" id="905079"/>
    <lineage>
        <taxon>Eukaryota</taxon>
        <taxon>Cryptophyceae</taxon>
        <taxon>Pyrenomonadales</taxon>
        <taxon>Geminigeraceae</taxon>
        <taxon>Guillardia</taxon>
    </lineage>
</organism>
<protein>
    <submittedName>
        <fullName evidence="3 4">Uncharacterized protein</fullName>
    </submittedName>
</protein>
<dbReference type="EnsemblProtists" id="EKX33437">
    <property type="protein sequence ID" value="EKX33437"/>
    <property type="gene ID" value="GUITHDRAFT_120386"/>
</dbReference>
<dbReference type="RefSeq" id="XP_005820417.1">
    <property type="nucleotide sequence ID" value="XM_005820360.1"/>
</dbReference>
<feature type="region of interest" description="Disordered" evidence="1">
    <location>
        <begin position="132"/>
        <end position="153"/>
    </location>
</feature>
<gene>
    <name evidence="3" type="ORF">GUITHDRAFT_120386</name>
</gene>
<evidence type="ECO:0000313" key="4">
    <source>
        <dbReference type="EnsemblProtists" id="EKX33437"/>
    </source>
</evidence>
<reference evidence="3 5" key="1">
    <citation type="journal article" date="2012" name="Nature">
        <title>Algal genomes reveal evolutionary mosaicism and the fate of nucleomorphs.</title>
        <authorList>
            <consortium name="DOE Joint Genome Institute"/>
            <person name="Curtis B.A."/>
            <person name="Tanifuji G."/>
            <person name="Burki F."/>
            <person name="Gruber A."/>
            <person name="Irimia M."/>
            <person name="Maruyama S."/>
            <person name="Arias M.C."/>
            <person name="Ball S.G."/>
            <person name="Gile G.H."/>
            <person name="Hirakawa Y."/>
            <person name="Hopkins J.F."/>
            <person name="Kuo A."/>
            <person name="Rensing S.A."/>
            <person name="Schmutz J."/>
            <person name="Symeonidi A."/>
            <person name="Elias M."/>
            <person name="Eveleigh R.J."/>
            <person name="Herman E.K."/>
            <person name="Klute M.J."/>
            <person name="Nakayama T."/>
            <person name="Obornik M."/>
            <person name="Reyes-Prieto A."/>
            <person name="Armbrust E.V."/>
            <person name="Aves S.J."/>
            <person name="Beiko R.G."/>
            <person name="Coutinho P."/>
            <person name="Dacks J.B."/>
            <person name="Durnford D.G."/>
            <person name="Fast N.M."/>
            <person name="Green B.R."/>
            <person name="Grisdale C.J."/>
            <person name="Hempel F."/>
            <person name="Henrissat B."/>
            <person name="Hoppner M.P."/>
            <person name="Ishida K."/>
            <person name="Kim E."/>
            <person name="Koreny L."/>
            <person name="Kroth P.G."/>
            <person name="Liu Y."/>
            <person name="Malik S.B."/>
            <person name="Maier U.G."/>
            <person name="McRose D."/>
            <person name="Mock T."/>
            <person name="Neilson J.A."/>
            <person name="Onodera N.T."/>
            <person name="Poole A.M."/>
            <person name="Pritham E.J."/>
            <person name="Richards T.A."/>
            <person name="Rocap G."/>
            <person name="Roy S.W."/>
            <person name="Sarai C."/>
            <person name="Schaack S."/>
            <person name="Shirato S."/>
            <person name="Slamovits C.H."/>
            <person name="Spencer D.F."/>
            <person name="Suzuki S."/>
            <person name="Worden A.Z."/>
            <person name="Zauner S."/>
            <person name="Barry K."/>
            <person name="Bell C."/>
            <person name="Bharti A.K."/>
            <person name="Crow J.A."/>
            <person name="Grimwood J."/>
            <person name="Kramer R."/>
            <person name="Lindquist E."/>
            <person name="Lucas S."/>
            <person name="Salamov A."/>
            <person name="McFadden G.I."/>
            <person name="Lane C.E."/>
            <person name="Keeling P.J."/>
            <person name="Gray M.W."/>
            <person name="Grigoriev I.V."/>
            <person name="Archibald J.M."/>
        </authorList>
    </citation>
    <scope>NUCLEOTIDE SEQUENCE</scope>
    <source>
        <strain evidence="3 5">CCMP2712</strain>
    </source>
</reference>
<evidence type="ECO:0000256" key="2">
    <source>
        <dbReference type="SAM" id="Phobius"/>
    </source>
</evidence>
<feature type="transmembrane region" description="Helical" evidence="2">
    <location>
        <begin position="161"/>
        <end position="179"/>
    </location>
</feature>
<dbReference type="Proteomes" id="UP000011087">
    <property type="component" value="Unassembled WGS sequence"/>
</dbReference>
<keyword evidence="2" id="KW-0472">Membrane</keyword>
<accession>L1IBI2</accession>
<sequence>MIGSGCSKSIAPGTNYPAMGGAIQQSSQQSIYLSRAGQQLSCGSTLQPGEKLAVSGFAPPQDAQYVVQATSSSGSGSWGVQGGACSNSRTISSTSPEVVAPSSGSVTVQAAWATGRNGIMATAACSYSVQGTGTSSSTGTSTGSTGGTSAASRRVPGGWEWVMAAVMGVAMMCCVTSGWKM</sequence>
<evidence type="ECO:0000313" key="5">
    <source>
        <dbReference type="Proteomes" id="UP000011087"/>
    </source>
</evidence>
<dbReference type="PaxDb" id="55529-EKX33437"/>
<evidence type="ECO:0000256" key="1">
    <source>
        <dbReference type="SAM" id="MobiDB-lite"/>
    </source>
</evidence>
<keyword evidence="2" id="KW-1133">Transmembrane helix</keyword>
<dbReference type="HOGENOM" id="CLU_1491762_0_0_1"/>